<sequence length="393" mass="43035">MQLPVSILAFGTFFALALPTPPPLRSQYLTTELPGSQATLHQFYKEETWKSDVADIPSTHAIFNGMKEKDTFTAIVMPNSKTSIRGPAGAPGTLRQTPLDYVKNAATPNDNFIFTNGGFFINSPASEKYGYSIGPLLHKETKPENIRTEKIPAQYAKDYKKLVGDDGTYLWSGPQLKEWTRKIEHEARFQYWDNKPDPKTTKTPKTAFTRIPGNLAHSSQRNERLALVEATYQRAGKPVAVKIVFAYTTNDRHRGGVTIFELRELIQKFLMQFIDGLTLERTELAMNLDGGGSVFVGLQSRGTTYAIVGGSQKDTPVRLGLRSPGELKYAVRAVTNFVRHDLAPSPAGDTAGKSRSPSPGGRSPSTGGSRSPSSGSAVRGRGTGTPARSGRRR</sequence>
<evidence type="ECO:0000313" key="4">
    <source>
        <dbReference type="RefSeq" id="XP_030978281.1"/>
    </source>
</evidence>
<reference evidence="4" key="3">
    <citation type="submission" date="2025-08" db="UniProtKB">
        <authorList>
            <consortium name="RefSeq"/>
        </authorList>
    </citation>
    <scope>IDENTIFICATION</scope>
    <source>
        <strain evidence="4">NI907</strain>
    </source>
</reference>
<dbReference type="GeneID" id="41963978"/>
<protein>
    <recommendedName>
        <fullName evidence="5">Phosphodiester glycosidase domain-containing protein</fullName>
    </recommendedName>
</protein>
<evidence type="ECO:0000256" key="1">
    <source>
        <dbReference type="SAM" id="MobiDB-lite"/>
    </source>
</evidence>
<name>A0A6P8ATN9_PYRGI</name>
<evidence type="ECO:0008006" key="5">
    <source>
        <dbReference type="Google" id="ProtNLM"/>
    </source>
</evidence>
<dbReference type="KEGG" id="pgri:PgNI_09080"/>
<feature type="chain" id="PRO_5028350649" description="Phosphodiester glycosidase domain-containing protein" evidence="2">
    <location>
        <begin position="18"/>
        <end position="393"/>
    </location>
</feature>
<evidence type="ECO:0000313" key="3">
    <source>
        <dbReference type="Proteomes" id="UP000515153"/>
    </source>
</evidence>
<gene>
    <name evidence="4" type="ORF">PgNI_09080</name>
</gene>
<accession>A0A6P8ATN9</accession>
<keyword evidence="2" id="KW-0732">Signal</keyword>
<reference evidence="4" key="1">
    <citation type="journal article" date="2019" name="Mol. Biol. Evol.">
        <title>Blast fungal genomes show frequent chromosomal changes, gene gains and losses, and effector gene turnover.</title>
        <authorList>
            <person name="Gomez Luciano L.B."/>
            <person name="Jason Tsai I."/>
            <person name="Chuma I."/>
            <person name="Tosa Y."/>
            <person name="Chen Y.H."/>
            <person name="Li J.Y."/>
            <person name="Li M.Y."/>
            <person name="Jade Lu M.Y."/>
            <person name="Nakayashiki H."/>
            <person name="Li W.H."/>
        </authorList>
    </citation>
    <scope>NUCLEOTIDE SEQUENCE</scope>
    <source>
        <strain evidence="4">NI907</strain>
    </source>
</reference>
<feature type="compositionally biased region" description="Low complexity" evidence="1">
    <location>
        <begin position="353"/>
        <end position="380"/>
    </location>
</feature>
<proteinExistence type="predicted"/>
<keyword evidence="3" id="KW-1185">Reference proteome</keyword>
<feature type="signal peptide" evidence="2">
    <location>
        <begin position="1"/>
        <end position="17"/>
    </location>
</feature>
<reference evidence="4" key="2">
    <citation type="submission" date="2019-10" db="EMBL/GenBank/DDBJ databases">
        <authorList>
            <consortium name="NCBI Genome Project"/>
        </authorList>
    </citation>
    <scope>NUCLEOTIDE SEQUENCE</scope>
    <source>
        <strain evidence="4">NI907</strain>
    </source>
</reference>
<organism evidence="3 4">
    <name type="scientific">Pyricularia grisea</name>
    <name type="common">Crabgrass-specific blast fungus</name>
    <name type="synonym">Magnaporthe grisea</name>
    <dbReference type="NCBI Taxonomy" id="148305"/>
    <lineage>
        <taxon>Eukaryota</taxon>
        <taxon>Fungi</taxon>
        <taxon>Dikarya</taxon>
        <taxon>Ascomycota</taxon>
        <taxon>Pezizomycotina</taxon>
        <taxon>Sordariomycetes</taxon>
        <taxon>Sordariomycetidae</taxon>
        <taxon>Magnaporthales</taxon>
        <taxon>Pyriculariaceae</taxon>
        <taxon>Pyricularia</taxon>
    </lineage>
</organism>
<dbReference type="AlphaFoldDB" id="A0A6P8ATN9"/>
<dbReference type="Proteomes" id="UP000515153">
    <property type="component" value="Unplaced"/>
</dbReference>
<dbReference type="RefSeq" id="XP_030978281.1">
    <property type="nucleotide sequence ID" value="XM_031129070.1"/>
</dbReference>
<evidence type="ECO:0000256" key="2">
    <source>
        <dbReference type="SAM" id="SignalP"/>
    </source>
</evidence>
<feature type="region of interest" description="Disordered" evidence="1">
    <location>
        <begin position="341"/>
        <end position="393"/>
    </location>
</feature>